<evidence type="ECO:0000256" key="1">
    <source>
        <dbReference type="SAM" id="Phobius"/>
    </source>
</evidence>
<keyword evidence="3" id="KW-1185">Reference proteome</keyword>
<keyword evidence="1" id="KW-1133">Transmembrane helix</keyword>
<proteinExistence type="predicted"/>
<evidence type="ECO:0000313" key="2">
    <source>
        <dbReference type="EMBL" id="BDM74992.1"/>
    </source>
</evidence>
<keyword evidence="1" id="KW-0472">Membrane</keyword>
<dbReference type="Proteomes" id="UP001059597">
    <property type="component" value="Plasmid SNP1"/>
</dbReference>
<geneLocation type="plasmid" evidence="2 3">
    <name>SNP1</name>
</geneLocation>
<sequence length="149" mass="16439">MDQRSSRSGRTWWRTRLRGLSLLPPVPRAVAALIAAAMLYGACVHLVELVLWGFRSRAWAPLWLNGFWNSLIVFDSLSGTLLLKGCRTGLYLTCLTMLADLTSNLYAVYGVRHSSLGAGAADVVVLLAFGLFVFATAPWLHRCFGLLRV</sequence>
<evidence type="ECO:0000313" key="3">
    <source>
        <dbReference type="Proteomes" id="UP001059597"/>
    </source>
</evidence>
<reference evidence="2" key="1">
    <citation type="submission" date="2022-06" db="EMBL/GenBank/DDBJ databases">
        <title>Complete genome sequence of Streptomyces nigrescens HEK616.</title>
        <authorList>
            <person name="Asamizu S."/>
            <person name="Onaka H."/>
        </authorList>
    </citation>
    <scope>NUCLEOTIDE SEQUENCE</scope>
    <source>
        <strain evidence="2">HEK616</strain>
        <plasmid evidence="2">SNP1</plasmid>
    </source>
</reference>
<feature type="transmembrane region" description="Helical" evidence="1">
    <location>
        <begin position="90"/>
        <end position="109"/>
    </location>
</feature>
<keyword evidence="2" id="KW-0614">Plasmid</keyword>
<name>A0ABM8A8K0_STRNI</name>
<accession>A0ABM8A8K0</accession>
<organism evidence="2 3">
    <name type="scientific">Streptomyces nigrescens</name>
    <dbReference type="NCBI Taxonomy" id="1920"/>
    <lineage>
        <taxon>Bacteria</taxon>
        <taxon>Bacillati</taxon>
        <taxon>Actinomycetota</taxon>
        <taxon>Actinomycetes</taxon>
        <taxon>Kitasatosporales</taxon>
        <taxon>Streptomycetaceae</taxon>
        <taxon>Streptomyces</taxon>
    </lineage>
</organism>
<dbReference type="RefSeq" id="WP_261958380.1">
    <property type="nucleotide sequence ID" value="NZ_AP026074.1"/>
</dbReference>
<dbReference type="EMBL" id="AP026074">
    <property type="protein sequence ID" value="BDM74992.1"/>
    <property type="molecule type" value="Genomic_DNA"/>
</dbReference>
<gene>
    <name evidence="2" type="ORF">HEK616_84790</name>
</gene>
<keyword evidence="1" id="KW-0812">Transmembrane</keyword>
<feature type="transmembrane region" description="Helical" evidence="1">
    <location>
        <begin position="115"/>
        <end position="140"/>
    </location>
</feature>
<feature type="transmembrane region" description="Helical" evidence="1">
    <location>
        <begin position="62"/>
        <end position="83"/>
    </location>
</feature>
<evidence type="ECO:0008006" key="4">
    <source>
        <dbReference type="Google" id="ProtNLM"/>
    </source>
</evidence>
<protein>
    <recommendedName>
        <fullName evidence="4">Integral membrane protein</fullName>
    </recommendedName>
</protein>